<keyword evidence="11" id="KW-1185">Reference proteome</keyword>
<gene>
    <name evidence="6" type="ORF">HINF_LOCUS20166</name>
    <name evidence="7" type="ORF">HINF_LOCUS20167</name>
    <name evidence="8" type="ORF">HINF_LOCUS20168</name>
    <name evidence="9" type="ORF">HINF_LOCUS20169</name>
    <name evidence="10" type="ORF">HINF_LOCUS20171</name>
    <name evidence="1" type="ORF">HINF_LOCUS63372</name>
    <name evidence="2" type="ORF">HINF_LOCUS63373</name>
    <name evidence="3" type="ORF">HINF_LOCUS63374</name>
    <name evidence="4" type="ORF">HINF_LOCUS63375</name>
    <name evidence="5" type="ORF">HINF_LOCUS63377</name>
</gene>
<protein>
    <submittedName>
        <fullName evidence="6">Hypothetical_protein</fullName>
    </submittedName>
</protein>
<evidence type="ECO:0000313" key="7">
    <source>
        <dbReference type="EMBL" id="CAL6006464.1"/>
    </source>
</evidence>
<reference evidence="6 11" key="2">
    <citation type="submission" date="2024-07" db="EMBL/GenBank/DDBJ databases">
        <authorList>
            <person name="Akdeniz Z."/>
        </authorList>
    </citation>
    <scope>NUCLEOTIDE SEQUENCE [LARGE SCALE GENOMIC DNA]</scope>
</reference>
<dbReference type="Proteomes" id="UP001642409">
    <property type="component" value="Unassembled WGS sequence"/>
</dbReference>
<dbReference type="AlphaFoldDB" id="A0AA86RFW8"/>
<evidence type="ECO:0000313" key="5">
    <source>
        <dbReference type="EMBL" id="CAI9975732.1"/>
    </source>
</evidence>
<dbReference type="EMBL" id="CATOUU010001170">
    <property type="protein sequence ID" value="CAI9975732.1"/>
    <property type="molecule type" value="Genomic_DNA"/>
</dbReference>
<evidence type="ECO:0000313" key="8">
    <source>
        <dbReference type="EMBL" id="CAL6006466.1"/>
    </source>
</evidence>
<dbReference type="EMBL" id="CAXDID020000054">
    <property type="protein sequence ID" value="CAL6006464.1"/>
    <property type="molecule type" value="Genomic_DNA"/>
</dbReference>
<dbReference type="EMBL" id="CATOUU010001170">
    <property type="protein sequence ID" value="CAI9975728.1"/>
    <property type="molecule type" value="Genomic_DNA"/>
</dbReference>
<evidence type="ECO:0000313" key="3">
    <source>
        <dbReference type="EMBL" id="CAI9975729.1"/>
    </source>
</evidence>
<dbReference type="EMBL" id="CATOUU010001170">
    <property type="protein sequence ID" value="CAI9975727.1"/>
    <property type="molecule type" value="Genomic_DNA"/>
</dbReference>
<evidence type="ECO:0000313" key="4">
    <source>
        <dbReference type="EMBL" id="CAI9975730.1"/>
    </source>
</evidence>
<evidence type="ECO:0000313" key="9">
    <source>
        <dbReference type="EMBL" id="CAL6006468.1"/>
    </source>
</evidence>
<dbReference type="EMBL" id="CAXDID020000054">
    <property type="protein sequence ID" value="CAL6006462.1"/>
    <property type="molecule type" value="Genomic_DNA"/>
</dbReference>
<evidence type="ECO:0000313" key="11">
    <source>
        <dbReference type="Proteomes" id="UP001642409"/>
    </source>
</evidence>
<reference evidence="1" key="1">
    <citation type="submission" date="2023-06" db="EMBL/GenBank/DDBJ databases">
        <authorList>
            <person name="Kurt Z."/>
        </authorList>
    </citation>
    <scope>NUCLEOTIDE SEQUENCE</scope>
</reference>
<proteinExistence type="predicted"/>
<accession>A0AA86RFW8</accession>
<evidence type="ECO:0000313" key="10">
    <source>
        <dbReference type="EMBL" id="CAL6006472.1"/>
    </source>
</evidence>
<dbReference type="EMBL" id="CAXDID020000054">
    <property type="protein sequence ID" value="CAL6006472.1"/>
    <property type="molecule type" value="Genomic_DNA"/>
</dbReference>
<sequence>MCVQYNTRTNCKFLQQYEQRNPHCGQNSTTKNQTKVTGFSQLISTNKPYVKASNVDDPTPNIIRWALLKAFKHLILTINTFHAIQTYGPPQSLLADFQIVITIEKSIVKMSIFCMAVCNQTQCRSQIHSITQVKARNIWKLLMNSECING</sequence>
<name>A0AA86RFW8_9EUKA</name>
<dbReference type="EMBL" id="CATOUU010001170">
    <property type="protein sequence ID" value="CAI9975729.1"/>
    <property type="molecule type" value="Genomic_DNA"/>
</dbReference>
<evidence type="ECO:0000313" key="6">
    <source>
        <dbReference type="EMBL" id="CAL6006462.1"/>
    </source>
</evidence>
<comment type="caution">
    <text evidence="1">The sequence shown here is derived from an EMBL/GenBank/DDBJ whole genome shotgun (WGS) entry which is preliminary data.</text>
</comment>
<organism evidence="1">
    <name type="scientific">Hexamita inflata</name>
    <dbReference type="NCBI Taxonomy" id="28002"/>
    <lineage>
        <taxon>Eukaryota</taxon>
        <taxon>Metamonada</taxon>
        <taxon>Diplomonadida</taxon>
        <taxon>Hexamitidae</taxon>
        <taxon>Hexamitinae</taxon>
        <taxon>Hexamita</taxon>
    </lineage>
</organism>
<dbReference type="EMBL" id="CAXDID020000054">
    <property type="protein sequence ID" value="CAL6006468.1"/>
    <property type="molecule type" value="Genomic_DNA"/>
</dbReference>
<dbReference type="EMBL" id="CAXDID020000054">
    <property type="protein sequence ID" value="CAL6006466.1"/>
    <property type="molecule type" value="Genomic_DNA"/>
</dbReference>
<evidence type="ECO:0000313" key="1">
    <source>
        <dbReference type="EMBL" id="CAI9975727.1"/>
    </source>
</evidence>
<dbReference type="EMBL" id="CATOUU010001170">
    <property type="protein sequence ID" value="CAI9975730.1"/>
    <property type="molecule type" value="Genomic_DNA"/>
</dbReference>
<evidence type="ECO:0000313" key="2">
    <source>
        <dbReference type="EMBL" id="CAI9975728.1"/>
    </source>
</evidence>